<keyword evidence="2 13" id="KW-0575">Peroxidase</keyword>
<keyword evidence="4" id="KW-0479">Metal-binding</keyword>
<evidence type="ECO:0000313" key="14">
    <source>
        <dbReference type="Proteomes" id="UP000578112"/>
    </source>
</evidence>
<comment type="caution">
    <text evidence="13">The sequence shown here is derived from an EMBL/GenBank/DDBJ whole genome shotgun (WGS) entry which is preliminary data.</text>
</comment>
<protein>
    <submittedName>
        <fullName evidence="13">Deferrochelatase/peroxidase EfeB</fullName>
        <ecNumber evidence="13">1.11.1.-</ecNumber>
    </submittedName>
</protein>
<feature type="domain" description="Dyp-type peroxidase N-terminal" evidence="11">
    <location>
        <begin position="46"/>
        <end position="170"/>
    </location>
</feature>
<comment type="cofactor">
    <cofactor evidence="1">
        <name>heme b</name>
        <dbReference type="ChEBI" id="CHEBI:60344"/>
    </cofactor>
</comment>
<evidence type="ECO:0000256" key="5">
    <source>
        <dbReference type="ARBA" id="ARBA00022729"/>
    </source>
</evidence>
<name>A0A7W7I081_9ACTN</name>
<dbReference type="InterPro" id="IPR048327">
    <property type="entry name" value="Dyp_perox_N"/>
</dbReference>
<keyword evidence="3" id="KW-0349">Heme</keyword>
<reference evidence="13 14" key="1">
    <citation type="submission" date="2020-08" db="EMBL/GenBank/DDBJ databases">
        <title>Sequencing the genomes of 1000 actinobacteria strains.</title>
        <authorList>
            <person name="Klenk H.-P."/>
        </authorList>
    </citation>
    <scope>NUCLEOTIDE SEQUENCE [LARGE SCALE GENOMIC DNA]</scope>
    <source>
        <strain evidence="13 14">DSM 43149</strain>
    </source>
</reference>
<dbReference type="PROSITE" id="PS51404">
    <property type="entry name" value="DYP_PEROXIDASE"/>
    <property type="match status" value="1"/>
</dbReference>
<feature type="compositionally biased region" description="Pro residues" evidence="9">
    <location>
        <begin position="39"/>
        <end position="52"/>
    </location>
</feature>
<feature type="signal peptide" evidence="10">
    <location>
        <begin position="1"/>
        <end position="24"/>
    </location>
</feature>
<evidence type="ECO:0000256" key="4">
    <source>
        <dbReference type="ARBA" id="ARBA00022723"/>
    </source>
</evidence>
<evidence type="ECO:0000259" key="11">
    <source>
        <dbReference type="Pfam" id="PF04261"/>
    </source>
</evidence>
<evidence type="ECO:0000256" key="8">
    <source>
        <dbReference type="ARBA" id="ARBA00025737"/>
    </source>
</evidence>
<evidence type="ECO:0000256" key="10">
    <source>
        <dbReference type="SAM" id="SignalP"/>
    </source>
</evidence>
<evidence type="ECO:0000313" key="13">
    <source>
        <dbReference type="EMBL" id="MBB4763989.1"/>
    </source>
</evidence>
<feature type="region of interest" description="Disordered" evidence="9">
    <location>
        <begin position="21"/>
        <end position="52"/>
    </location>
</feature>
<feature type="region of interest" description="Disordered" evidence="9">
    <location>
        <begin position="167"/>
        <end position="197"/>
    </location>
</feature>
<dbReference type="InterPro" id="IPR048328">
    <property type="entry name" value="Dyp_perox_C"/>
</dbReference>
<keyword evidence="6 13" id="KW-0560">Oxidoreductase</keyword>
<dbReference type="Pfam" id="PF04261">
    <property type="entry name" value="Dyp_perox_N"/>
    <property type="match status" value="1"/>
</dbReference>
<feature type="compositionally biased region" description="Basic and acidic residues" evidence="9">
    <location>
        <begin position="169"/>
        <end position="185"/>
    </location>
</feature>
<dbReference type="NCBIfam" id="TIGR01413">
    <property type="entry name" value="Dyp_perox_fam"/>
    <property type="match status" value="1"/>
</dbReference>
<gene>
    <name evidence="13" type="ORF">BJ971_004545</name>
</gene>
<proteinExistence type="inferred from homology"/>
<dbReference type="SUPFAM" id="SSF54909">
    <property type="entry name" value="Dimeric alpha+beta barrel"/>
    <property type="match status" value="1"/>
</dbReference>
<dbReference type="InterPro" id="IPR006314">
    <property type="entry name" value="Dyp_peroxidase"/>
</dbReference>
<dbReference type="EC" id="1.11.1.-" evidence="13"/>
<feature type="domain" description="Dyp-type peroxidase C-terminal" evidence="12">
    <location>
        <begin position="183"/>
        <end position="365"/>
    </location>
</feature>
<comment type="similarity">
    <text evidence="8">Belongs to the DyP-type peroxidase family.</text>
</comment>
<evidence type="ECO:0000256" key="1">
    <source>
        <dbReference type="ARBA" id="ARBA00001970"/>
    </source>
</evidence>
<sequence>MRRRALLGGGVALGLAGCGSPAPAPAPAPAGSASATGAAPPPPPHQAGIVTPPPAAAEFRAYDVAATARDELAALLGRIGDVAARPPASVTVSVGASLFDGRFGLADRRPARLTAMPGFPGDVLDPGRCHGDLLVQACAATPAAARALADAVARAAGPAVRRRWSATGFRHENGTTADGRPRDRNLFGFSDGAGNPDPADAATMDELVWVGAGSGEPAWAVGGSYQVVRLIRFAMELWNADPVERQEEVFGRRRSDGAPLGRERELDDPDYAADPNGQAIRLDAHIRRANPRTPETRNQRILRRGYSYRAGTDAAGHPDEGLIFVCFQQDLERGFATIQRRLAGEALERYILPFGGGYWFALPGTRGARPGELGRGLTTP</sequence>
<keyword evidence="5 10" id="KW-0732">Signal</keyword>
<dbReference type="GO" id="GO:0020037">
    <property type="term" value="F:heme binding"/>
    <property type="evidence" value="ECO:0007669"/>
    <property type="project" value="InterPro"/>
</dbReference>
<organism evidence="13 14">
    <name type="scientific">Actinoplanes digitatis</name>
    <dbReference type="NCBI Taxonomy" id="1868"/>
    <lineage>
        <taxon>Bacteria</taxon>
        <taxon>Bacillati</taxon>
        <taxon>Actinomycetota</taxon>
        <taxon>Actinomycetes</taxon>
        <taxon>Micromonosporales</taxon>
        <taxon>Micromonosporaceae</taxon>
        <taxon>Actinoplanes</taxon>
    </lineage>
</organism>
<dbReference type="EMBL" id="JACHNH010000001">
    <property type="protein sequence ID" value="MBB4763989.1"/>
    <property type="molecule type" value="Genomic_DNA"/>
</dbReference>
<dbReference type="AlphaFoldDB" id="A0A7W7I081"/>
<dbReference type="GO" id="GO:0005829">
    <property type="term" value="C:cytosol"/>
    <property type="evidence" value="ECO:0007669"/>
    <property type="project" value="TreeGrafter"/>
</dbReference>
<dbReference type="RefSeq" id="WP_203709258.1">
    <property type="nucleotide sequence ID" value="NZ_BOMK01000024.1"/>
</dbReference>
<dbReference type="GO" id="GO:0046872">
    <property type="term" value="F:metal ion binding"/>
    <property type="evidence" value="ECO:0007669"/>
    <property type="project" value="UniProtKB-KW"/>
</dbReference>
<dbReference type="PANTHER" id="PTHR30521">
    <property type="entry name" value="DEFERROCHELATASE/PEROXIDASE"/>
    <property type="match status" value="1"/>
</dbReference>
<feature type="chain" id="PRO_5030592387" evidence="10">
    <location>
        <begin position="25"/>
        <end position="380"/>
    </location>
</feature>
<evidence type="ECO:0000259" key="12">
    <source>
        <dbReference type="Pfam" id="PF20628"/>
    </source>
</evidence>
<feature type="compositionally biased region" description="Basic and acidic residues" evidence="9">
    <location>
        <begin position="249"/>
        <end position="265"/>
    </location>
</feature>
<dbReference type="PANTHER" id="PTHR30521:SF4">
    <property type="entry name" value="DEFERROCHELATASE"/>
    <property type="match status" value="1"/>
</dbReference>
<dbReference type="Proteomes" id="UP000578112">
    <property type="component" value="Unassembled WGS sequence"/>
</dbReference>
<evidence type="ECO:0000256" key="9">
    <source>
        <dbReference type="SAM" id="MobiDB-lite"/>
    </source>
</evidence>
<evidence type="ECO:0000256" key="2">
    <source>
        <dbReference type="ARBA" id="ARBA00022559"/>
    </source>
</evidence>
<dbReference type="Pfam" id="PF20628">
    <property type="entry name" value="Dyp_perox_C"/>
    <property type="match status" value="1"/>
</dbReference>
<accession>A0A7W7I081</accession>
<evidence type="ECO:0000256" key="6">
    <source>
        <dbReference type="ARBA" id="ARBA00023002"/>
    </source>
</evidence>
<keyword evidence="14" id="KW-1185">Reference proteome</keyword>
<dbReference type="InterPro" id="IPR011008">
    <property type="entry name" value="Dimeric_a/b-barrel"/>
</dbReference>
<dbReference type="GO" id="GO:0004601">
    <property type="term" value="F:peroxidase activity"/>
    <property type="evidence" value="ECO:0007669"/>
    <property type="project" value="UniProtKB-KW"/>
</dbReference>
<dbReference type="PROSITE" id="PS51257">
    <property type="entry name" value="PROKAR_LIPOPROTEIN"/>
    <property type="match status" value="1"/>
</dbReference>
<evidence type="ECO:0000256" key="7">
    <source>
        <dbReference type="ARBA" id="ARBA00023004"/>
    </source>
</evidence>
<feature type="compositionally biased region" description="Low complexity" evidence="9">
    <location>
        <begin position="29"/>
        <end position="38"/>
    </location>
</feature>
<keyword evidence="7" id="KW-0408">Iron</keyword>
<feature type="region of interest" description="Disordered" evidence="9">
    <location>
        <begin position="249"/>
        <end position="274"/>
    </location>
</feature>
<evidence type="ECO:0000256" key="3">
    <source>
        <dbReference type="ARBA" id="ARBA00022617"/>
    </source>
</evidence>